<dbReference type="InterPro" id="IPR012837">
    <property type="entry name" value="NrdG"/>
</dbReference>
<sequence length="185" mass="20667">MNICGYIPESVNEGDGLRAVIFISGCKHGCAGCFSRHTWSFQAGEPFTEKLQQQLIDEMKQNPLLDGITIAGGDPFFSAIEVSSFVQEVRQQLPHFSIWIYSGYTWEELNTSSTEGVQTLLNQCDILIDGPFVESQRDVSLRYRGSRNQRIIDIQQSAIQQKLILCQSSDTGYKSADITAMTTLT</sequence>
<dbReference type="GO" id="GO:0051539">
    <property type="term" value="F:4 iron, 4 sulfur cluster binding"/>
    <property type="evidence" value="ECO:0007669"/>
    <property type="project" value="UniProtKB-KW"/>
</dbReference>
<dbReference type="PATRIC" id="fig|1886670.3.peg.4257"/>
<keyword evidence="3" id="KW-0949">S-adenosyl-L-methionine</keyword>
<dbReference type="InterPro" id="IPR007197">
    <property type="entry name" value="rSAM"/>
</dbReference>
<gene>
    <name evidence="8" type="primary">nrdG</name>
    <name evidence="8" type="ORF">PTI45_04227</name>
</gene>
<comment type="function">
    <text evidence="7">Activation of anaerobic ribonucleoside-triphosphate reductase under anaerobic conditions by generation of an organic free radical, using S-adenosylmethionine and reduced flavodoxin as cosubstrates to produce 5'-deoxy-adenosine.</text>
</comment>
<accession>A0A1E3KXX1</accession>
<evidence type="ECO:0000256" key="4">
    <source>
        <dbReference type="ARBA" id="ARBA00022723"/>
    </source>
</evidence>
<evidence type="ECO:0000256" key="6">
    <source>
        <dbReference type="ARBA" id="ARBA00023014"/>
    </source>
</evidence>
<evidence type="ECO:0000256" key="2">
    <source>
        <dbReference type="ARBA" id="ARBA00022485"/>
    </source>
</evidence>
<dbReference type="NCBIfam" id="TIGR02491">
    <property type="entry name" value="NrdG"/>
    <property type="match status" value="1"/>
</dbReference>
<evidence type="ECO:0000313" key="9">
    <source>
        <dbReference type="Proteomes" id="UP000094578"/>
    </source>
</evidence>
<comment type="cofactor">
    <cofactor evidence="1">
        <name>[4Fe-4S] cluster</name>
        <dbReference type="ChEBI" id="CHEBI:49883"/>
    </cofactor>
</comment>
<keyword evidence="6" id="KW-0411">Iron-sulfur</keyword>
<dbReference type="EC" id="1.97.1.-" evidence="7"/>
<keyword evidence="4" id="KW-0479">Metal-binding</keyword>
<dbReference type="PANTHER" id="PTHR30352:SF2">
    <property type="entry name" value="ANAEROBIC RIBONUCLEOSIDE-TRIPHOSPHATE REDUCTASE-ACTIVATING PROTEIN"/>
    <property type="match status" value="1"/>
</dbReference>
<evidence type="ECO:0000313" key="8">
    <source>
        <dbReference type="EMBL" id="ODP26387.1"/>
    </source>
</evidence>
<proteinExistence type="inferred from homology"/>
<dbReference type="Pfam" id="PF13353">
    <property type="entry name" value="Fer4_12"/>
    <property type="match status" value="1"/>
</dbReference>
<reference evidence="8 9" key="1">
    <citation type="submission" date="2016-08" db="EMBL/GenBank/DDBJ databases">
        <title>Genome sequencing of Paenibacillus sp. TI45-13ar, isolated from Korean traditional nuruk.</title>
        <authorList>
            <person name="Kim S.-J."/>
        </authorList>
    </citation>
    <scope>NUCLEOTIDE SEQUENCE [LARGE SCALE GENOMIC DNA]</scope>
    <source>
        <strain evidence="8 9">TI45-13ar</strain>
    </source>
</reference>
<keyword evidence="2" id="KW-0004">4Fe-4S</keyword>
<organism evidence="8 9">
    <name type="scientific">Paenibacillus nuruki</name>
    <dbReference type="NCBI Taxonomy" id="1886670"/>
    <lineage>
        <taxon>Bacteria</taxon>
        <taxon>Bacillati</taxon>
        <taxon>Bacillota</taxon>
        <taxon>Bacilli</taxon>
        <taxon>Bacillales</taxon>
        <taxon>Paenibacillaceae</taxon>
        <taxon>Paenibacillus</taxon>
    </lineage>
</organism>
<dbReference type="PIRSF" id="PIRSF000368">
    <property type="entry name" value="NrdG"/>
    <property type="match status" value="1"/>
</dbReference>
<comment type="caution">
    <text evidence="8">The sequence shown here is derived from an EMBL/GenBank/DDBJ whole genome shotgun (WGS) entry which is preliminary data.</text>
</comment>
<dbReference type="Proteomes" id="UP000094578">
    <property type="component" value="Unassembled WGS sequence"/>
</dbReference>
<dbReference type="AlphaFoldDB" id="A0A1E3KXX1"/>
<keyword evidence="7 8" id="KW-0560">Oxidoreductase</keyword>
<protein>
    <recommendedName>
        <fullName evidence="7">Anaerobic ribonucleoside-triphosphate reductase-activating protein</fullName>
        <ecNumber evidence="7">1.97.1.-</ecNumber>
    </recommendedName>
</protein>
<dbReference type="RefSeq" id="WP_069329546.1">
    <property type="nucleotide sequence ID" value="NZ_MDER01000086.1"/>
</dbReference>
<keyword evidence="9" id="KW-1185">Reference proteome</keyword>
<dbReference type="SFLD" id="SFLDG01066">
    <property type="entry name" value="organic_radical-activating_enz"/>
    <property type="match status" value="1"/>
</dbReference>
<evidence type="ECO:0000256" key="7">
    <source>
        <dbReference type="PIRNR" id="PIRNR000368"/>
    </source>
</evidence>
<dbReference type="Gene3D" id="3.20.20.70">
    <property type="entry name" value="Aldolase class I"/>
    <property type="match status" value="1"/>
</dbReference>
<dbReference type="SFLD" id="SFLDG01063">
    <property type="entry name" value="activating_enzymes__group_1"/>
    <property type="match status" value="1"/>
</dbReference>
<dbReference type="GO" id="GO:0016740">
    <property type="term" value="F:transferase activity"/>
    <property type="evidence" value="ECO:0007669"/>
    <property type="project" value="UniProtKB-KW"/>
</dbReference>
<dbReference type="SFLD" id="SFLDS00029">
    <property type="entry name" value="Radical_SAM"/>
    <property type="match status" value="1"/>
</dbReference>
<evidence type="ECO:0000256" key="3">
    <source>
        <dbReference type="ARBA" id="ARBA00022691"/>
    </source>
</evidence>
<keyword evidence="5" id="KW-0408">Iron</keyword>
<dbReference type="GO" id="GO:0046872">
    <property type="term" value="F:metal ion binding"/>
    <property type="evidence" value="ECO:0007669"/>
    <property type="project" value="UniProtKB-KW"/>
</dbReference>
<evidence type="ECO:0000256" key="5">
    <source>
        <dbReference type="ARBA" id="ARBA00023004"/>
    </source>
</evidence>
<keyword evidence="8" id="KW-0808">Transferase</keyword>
<name>A0A1E3KXX1_9BACL</name>
<evidence type="ECO:0000256" key="1">
    <source>
        <dbReference type="ARBA" id="ARBA00001966"/>
    </source>
</evidence>
<dbReference type="GO" id="GO:0043365">
    <property type="term" value="F:[formate-C-acetyltransferase]-activating enzyme activity"/>
    <property type="evidence" value="ECO:0007669"/>
    <property type="project" value="InterPro"/>
</dbReference>
<dbReference type="InterPro" id="IPR034457">
    <property type="entry name" value="Organic_radical-activating"/>
</dbReference>
<dbReference type="SFLD" id="SFLDF00299">
    <property type="entry name" value="anaerobic_ribonucleoside-triph"/>
    <property type="match status" value="1"/>
</dbReference>
<dbReference type="GO" id="GO:0004748">
    <property type="term" value="F:ribonucleoside-diphosphate reductase activity, thioredoxin disulfide as acceptor"/>
    <property type="evidence" value="ECO:0007669"/>
    <property type="project" value="TreeGrafter"/>
</dbReference>
<comment type="similarity">
    <text evidence="7">Belongs to the organic radical-activating enzymes family.</text>
</comment>
<dbReference type="InterPro" id="IPR013785">
    <property type="entry name" value="Aldolase_TIM"/>
</dbReference>
<dbReference type="STRING" id="1886670.PTI45_04227"/>
<dbReference type="PANTHER" id="PTHR30352">
    <property type="entry name" value="PYRUVATE FORMATE-LYASE-ACTIVATING ENZYME"/>
    <property type="match status" value="1"/>
</dbReference>
<dbReference type="EMBL" id="MDER01000086">
    <property type="protein sequence ID" value="ODP26387.1"/>
    <property type="molecule type" value="Genomic_DNA"/>
</dbReference>